<dbReference type="Proteomes" id="UP000004947">
    <property type="component" value="Unassembled WGS sequence"/>
</dbReference>
<comment type="caution">
    <text evidence="1">The sequence shown here is derived from an EMBL/GenBank/DDBJ whole genome shotgun (WGS) entry which is preliminary data.</text>
</comment>
<dbReference type="RefSeq" id="WP_007280673.1">
    <property type="nucleotide sequence ID" value="NZ_ABCK01000028.1"/>
</dbReference>
<sequence>MKKVLPIIAFLAVAFVAYLFLKPKADPHQEIKDQFGLILRKAEETPALKGIPLFSHIRSFKQYLTEDFSLSVPEYKMEMSNREDFINKATSIAPMVPNFQSTLSSYTINVNDDQAEVELVCTIKGHNKNYSFNESRTLKVRLLKPSGTWKIQSVKVIPPTQK</sequence>
<reference evidence="1 2" key="1">
    <citation type="journal article" date="2010" name="J. Bacteriol.">
        <title>Genome sequence of Lentisphaera araneosa HTCC2155T, the type species of the order Lentisphaerales in the phylum Lentisphaerae.</title>
        <authorList>
            <person name="Thrash J.C."/>
            <person name="Cho J.C."/>
            <person name="Vergin K.L."/>
            <person name="Morris R.M."/>
            <person name="Giovannoni S.J."/>
        </authorList>
    </citation>
    <scope>NUCLEOTIDE SEQUENCE [LARGE SCALE GENOMIC DNA]</scope>
    <source>
        <strain evidence="1 2">HTCC2155</strain>
    </source>
</reference>
<keyword evidence="2" id="KW-1185">Reference proteome</keyword>
<organism evidence="1 2">
    <name type="scientific">Lentisphaera araneosa HTCC2155</name>
    <dbReference type="NCBI Taxonomy" id="313628"/>
    <lineage>
        <taxon>Bacteria</taxon>
        <taxon>Pseudomonadati</taxon>
        <taxon>Lentisphaerota</taxon>
        <taxon>Lentisphaeria</taxon>
        <taxon>Lentisphaerales</taxon>
        <taxon>Lentisphaeraceae</taxon>
        <taxon>Lentisphaera</taxon>
    </lineage>
</organism>
<name>A6DS58_9BACT</name>
<protein>
    <submittedName>
        <fullName evidence="1">Uncharacterized protein</fullName>
    </submittedName>
</protein>
<dbReference type="EMBL" id="ABCK01000028">
    <property type="protein sequence ID" value="EDM25518.1"/>
    <property type="molecule type" value="Genomic_DNA"/>
</dbReference>
<proteinExistence type="predicted"/>
<evidence type="ECO:0000313" key="1">
    <source>
        <dbReference type="EMBL" id="EDM25518.1"/>
    </source>
</evidence>
<accession>A6DS58</accession>
<gene>
    <name evidence="1" type="ORF">LNTAR_23654</name>
</gene>
<dbReference type="STRING" id="313628.LNTAR_23654"/>
<dbReference type="AlphaFoldDB" id="A6DS58"/>
<evidence type="ECO:0000313" key="2">
    <source>
        <dbReference type="Proteomes" id="UP000004947"/>
    </source>
</evidence>
<dbReference type="Gene3D" id="3.10.450.50">
    <property type="match status" value="1"/>
</dbReference>